<keyword evidence="3" id="KW-1185">Reference proteome</keyword>
<dbReference type="AlphaFoldDB" id="A0A0R0HGC5"/>
<proteinExistence type="predicted"/>
<reference evidence="1 2" key="1">
    <citation type="journal article" date="2010" name="Nature">
        <title>Genome sequence of the palaeopolyploid soybean.</title>
        <authorList>
            <person name="Schmutz J."/>
            <person name="Cannon S.B."/>
            <person name="Schlueter J."/>
            <person name="Ma J."/>
            <person name="Mitros T."/>
            <person name="Nelson W."/>
            <person name="Hyten D.L."/>
            <person name="Song Q."/>
            <person name="Thelen J.J."/>
            <person name="Cheng J."/>
            <person name="Xu D."/>
            <person name="Hellsten U."/>
            <person name="May G.D."/>
            <person name="Yu Y."/>
            <person name="Sakurai T."/>
            <person name="Umezawa T."/>
            <person name="Bhattacharyya M.K."/>
            <person name="Sandhu D."/>
            <person name="Valliyodan B."/>
            <person name="Lindquist E."/>
            <person name="Peto M."/>
            <person name="Grant D."/>
            <person name="Shu S."/>
            <person name="Goodstein D."/>
            <person name="Barry K."/>
            <person name="Futrell-Griggs M."/>
            <person name="Abernathy B."/>
            <person name="Du J."/>
            <person name="Tian Z."/>
            <person name="Zhu L."/>
            <person name="Gill N."/>
            <person name="Joshi T."/>
            <person name="Libault M."/>
            <person name="Sethuraman A."/>
            <person name="Zhang X.-C."/>
            <person name="Shinozaki K."/>
            <person name="Nguyen H.T."/>
            <person name="Wing R.A."/>
            <person name="Cregan P."/>
            <person name="Specht J."/>
            <person name="Grimwood J."/>
            <person name="Rokhsar D."/>
            <person name="Stacey G."/>
            <person name="Shoemaker R.C."/>
            <person name="Jackson S.A."/>
        </authorList>
    </citation>
    <scope>NUCLEOTIDE SEQUENCE</scope>
    <source>
        <strain evidence="2">cv. Williams 82</strain>
        <tissue evidence="1">Callus</tissue>
    </source>
</reference>
<dbReference type="Proteomes" id="UP000008827">
    <property type="component" value="Chromosome 12"/>
</dbReference>
<evidence type="ECO:0000313" key="3">
    <source>
        <dbReference type="Proteomes" id="UP000008827"/>
    </source>
</evidence>
<evidence type="ECO:0000313" key="1">
    <source>
        <dbReference type="EMBL" id="KRH26777.1"/>
    </source>
</evidence>
<dbReference type="Gramene" id="KRH26777">
    <property type="protein sequence ID" value="KRH26777"/>
    <property type="gene ID" value="GLYMA_12G193200"/>
</dbReference>
<organism evidence="1">
    <name type="scientific">Glycine max</name>
    <name type="common">Soybean</name>
    <name type="synonym">Glycine hispida</name>
    <dbReference type="NCBI Taxonomy" id="3847"/>
    <lineage>
        <taxon>Eukaryota</taxon>
        <taxon>Viridiplantae</taxon>
        <taxon>Streptophyta</taxon>
        <taxon>Embryophyta</taxon>
        <taxon>Tracheophyta</taxon>
        <taxon>Spermatophyta</taxon>
        <taxon>Magnoliopsida</taxon>
        <taxon>eudicotyledons</taxon>
        <taxon>Gunneridae</taxon>
        <taxon>Pentapetalae</taxon>
        <taxon>rosids</taxon>
        <taxon>fabids</taxon>
        <taxon>Fabales</taxon>
        <taxon>Fabaceae</taxon>
        <taxon>Papilionoideae</taxon>
        <taxon>50 kb inversion clade</taxon>
        <taxon>NPAAA clade</taxon>
        <taxon>indigoferoid/millettioid clade</taxon>
        <taxon>Phaseoleae</taxon>
        <taxon>Glycine</taxon>
        <taxon>Glycine subgen. Soja</taxon>
    </lineage>
</organism>
<reference evidence="1" key="3">
    <citation type="submission" date="2018-07" db="EMBL/GenBank/DDBJ databases">
        <title>WGS assembly of Glycine max.</title>
        <authorList>
            <person name="Schmutz J."/>
            <person name="Cannon S."/>
            <person name="Schlueter J."/>
            <person name="Ma J."/>
            <person name="Mitros T."/>
            <person name="Nelson W."/>
            <person name="Hyten D."/>
            <person name="Song Q."/>
            <person name="Thelen J."/>
            <person name="Cheng J."/>
            <person name="Xu D."/>
            <person name="Hellsten U."/>
            <person name="May G."/>
            <person name="Yu Y."/>
            <person name="Sakurai T."/>
            <person name="Umezawa T."/>
            <person name="Bhattacharyya M."/>
            <person name="Sandhu D."/>
            <person name="Valliyodan B."/>
            <person name="Lindquist E."/>
            <person name="Peto M."/>
            <person name="Grant D."/>
            <person name="Shu S."/>
            <person name="Goodstein D."/>
            <person name="Barry K."/>
            <person name="Futrell-Griggs M."/>
            <person name="Abernathy B."/>
            <person name="Du J."/>
            <person name="Tian Z."/>
            <person name="Zhu L."/>
            <person name="Gill N."/>
            <person name="Joshi T."/>
            <person name="Libault M."/>
            <person name="Sethuraman A."/>
            <person name="Zhang X."/>
            <person name="Shinozaki K."/>
            <person name="Nguyen H."/>
            <person name="Wing R."/>
            <person name="Cregan P."/>
            <person name="Specht J."/>
            <person name="Grimwood J."/>
            <person name="Rokhsar D."/>
            <person name="Stacey G."/>
            <person name="Shoemaker R."/>
            <person name="Jackson S."/>
        </authorList>
    </citation>
    <scope>NUCLEOTIDE SEQUENCE</scope>
    <source>
        <tissue evidence="1">Callus</tissue>
    </source>
</reference>
<evidence type="ECO:0000313" key="2">
    <source>
        <dbReference type="EnsemblPlants" id="KRH26777"/>
    </source>
</evidence>
<name>A0A0R0HGC5_SOYBN</name>
<gene>
    <name evidence="1" type="ORF">GLYMA_12G193200</name>
</gene>
<reference evidence="2" key="2">
    <citation type="submission" date="2018-02" db="UniProtKB">
        <authorList>
            <consortium name="EnsemblPlants"/>
        </authorList>
    </citation>
    <scope>IDENTIFICATION</scope>
    <source>
        <strain evidence="2">Williams 82</strain>
    </source>
</reference>
<protein>
    <submittedName>
        <fullName evidence="1 2">Uncharacterized protein</fullName>
    </submittedName>
</protein>
<dbReference type="EnsemblPlants" id="KRH26777">
    <property type="protein sequence ID" value="KRH26777"/>
    <property type="gene ID" value="GLYMA_12G193200"/>
</dbReference>
<sequence length="75" mass="8663">MYTINLKSNALLSSPHIQGVTKHKTYGADVINGLERQEHYQQIWKAISGNTKGPDARLAWWGVWISTIWNIWKLK</sequence>
<dbReference type="InParanoid" id="A0A0R0HGC5"/>
<accession>A0A0R0HGC5</accession>
<dbReference type="EMBL" id="CM000845">
    <property type="protein sequence ID" value="KRH26777.1"/>
    <property type="molecule type" value="Genomic_DNA"/>
</dbReference>